<name>A0ABR8X6G3_9MICO</name>
<reference evidence="1 2" key="1">
    <citation type="submission" date="2020-08" db="EMBL/GenBank/DDBJ databases">
        <title>A Genomic Blueprint of the Chicken Gut Microbiome.</title>
        <authorList>
            <person name="Gilroy R."/>
            <person name="Ravi A."/>
            <person name="Getino M."/>
            <person name="Pursley I."/>
            <person name="Horton D.L."/>
            <person name="Alikhan N.-F."/>
            <person name="Baker D."/>
            <person name="Gharbi K."/>
            <person name="Hall N."/>
            <person name="Watson M."/>
            <person name="Adriaenssens E.M."/>
            <person name="Foster-Nyarko E."/>
            <person name="Jarju S."/>
            <person name="Secka A."/>
            <person name="Antonio M."/>
            <person name="Oren A."/>
            <person name="Chaudhuri R."/>
            <person name="La Ragione R.M."/>
            <person name="Hildebrand F."/>
            <person name="Pallen M.J."/>
        </authorList>
    </citation>
    <scope>NUCLEOTIDE SEQUENCE [LARGE SCALE GENOMIC DNA]</scope>
    <source>
        <strain evidence="1 2">Sa1CUA4</strain>
    </source>
</reference>
<sequence>MTIEAAPVHHLELVPMGDGAWRLCDRSRVRLGGDEDGTLLAYIERLAGGEYEAVWVWRGAGVETFPSLEAVLVAGTRRLSSTVGSDSKPVPIPHRAPLSFRWTRRSAR</sequence>
<dbReference type="RefSeq" id="WP_191767247.1">
    <property type="nucleotide sequence ID" value="NZ_JACSPM010000007.1"/>
</dbReference>
<gene>
    <name evidence="1" type="ORF">H9622_15100</name>
</gene>
<accession>A0ABR8X6G3</accession>
<comment type="caution">
    <text evidence="1">The sequence shown here is derived from an EMBL/GenBank/DDBJ whole genome shotgun (WGS) entry which is preliminary data.</text>
</comment>
<dbReference type="Proteomes" id="UP000602532">
    <property type="component" value="Unassembled WGS sequence"/>
</dbReference>
<evidence type="ECO:0000313" key="2">
    <source>
        <dbReference type="Proteomes" id="UP000602532"/>
    </source>
</evidence>
<dbReference type="EMBL" id="JACSPM010000007">
    <property type="protein sequence ID" value="MBD8024910.1"/>
    <property type="molecule type" value="Genomic_DNA"/>
</dbReference>
<proteinExistence type="predicted"/>
<keyword evidence="2" id="KW-1185">Reference proteome</keyword>
<organism evidence="1 2">
    <name type="scientific">Microbacterium gallinarum</name>
    <dbReference type="NCBI Taxonomy" id="2762209"/>
    <lineage>
        <taxon>Bacteria</taxon>
        <taxon>Bacillati</taxon>
        <taxon>Actinomycetota</taxon>
        <taxon>Actinomycetes</taxon>
        <taxon>Micrococcales</taxon>
        <taxon>Microbacteriaceae</taxon>
        <taxon>Microbacterium</taxon>
    </lineage>
</organism>
<protein>
    <submittedName>
        <fullName evidence="1">Uncharacterized protein</fullName>
    </submittedName>
</protein>
<evidence type="ECO:0000313" key="1">
    <source>
        <dbReference type="EMBL" id="MBD8024910.1"/>
    </source>
</evidence>